<dbReference type="OrthoDB" id="9808192at2"/>
<dbReference type="InterPro" id="IPR007038">
    <property type="entry name" value="HupE_UreJ"/>
</dbReference>
<keyword evidence="1" id="KW-1133">Transmembrane helix</keyword>
<feature type="transmembrane region" description="Helical" evidence="1">
    <location>
        <begin position="111"/>
        <end position="128"/>
    </location>
</feature>
<keyword evidence="1" id="KW-0812">Transmembrane</keyword>
<accession>F5SWH0</accession>
<feature type="transmembrane region" description="Helical" evidence="1">
    <location>
        <begin position="167"/>
        <end position="188"/>
    </location>
</feature>
<evidence type="ECO:0000256" key="1">
    <source>
        <dbReference type="SAM" id="Phobius"/>
    </source>
</evidence>
<evidence type="ECO:0000313" key="4">
    <source>
        <dbReference type="Proteomes" id="UP000003544"/>
    </source>
</evidence>
<feature type="transmembrane region" description="Helical" evidence="1">
    <location>
        <begin position="64"/>
        <end position="81"/>
    </location>
</feature>
<name>F5SWH0_9GAMM</name>
<proteinExistence type="predicted"/>
<dbReference type="eggNOG" id="COG2370">
    <property type="taxonomic scope" value="Bacteria"/>
</dbReference>
<dbReference type="Pfam" id="PF04955">
    <property type="entry name" value="HupE_UreJ"/>
    <property type="match status" value="1"/>
</dbReference>
<dbReference type="AlphaFoldDB" id="F5SWH0"/>
<keyword evidence="1" id="KW-0472">Membrane</keyword>
<organism evidence="3 4">
    <name type="scientific">Methylophaga aminisulfidivorans MP</name>
    <dbReference type="NCBI Taxonomy" id="1026882"/>
    <lineage>
        <taxon>Bacteria</taxon>
        <taxon>Pseudomonadati</taxon>
        <taxon>Pseudomonadota</taxon>
        <taxon>Gammaproteobacteria</taxon>
        <taxon>Thiotrichales</taxon>
        <taxon>Piscirickettsiaceae</taxon>
        <taxon>Methylophaga</taxon>
    </lineage>
</organism>
<feature type="transmembrane region" description="Helical" evidence="1">
    <location>
        <begin position="87"/>
        <end position="104"/>
    </location>
</feature>
<reference evidence="3 4" key="1">
    <citation type="journal article" date="2011" name="J. Bacteriol.">
        <title>Draft genome sequence of Methylophaga aminisulfidivorans MP T.</title>
        <authorList>
            <person name="Han G.H."/>
            <person name="Kim W."/>
            <person name="Chun J."/>
            <person name="Kim S.W."/>
        </authorList>
    </citation>
    <scope>NUCLEOTIDE SEQUENCE [LARGE SCALE GENOMIC DNA]</scope>
    <source>
        <strain evidence="4">MP(T)</strain>
    </source>
</reference>
<feature type="signal peptide" evidence="2">
    <location>
        <begin position="1"/>
        <end position="20"/>
    </location>
</feature>
<evidence type="ECO:0000313" key="3">
    <source>
        <dbReference type="EMBL" id="EGL55407.1"/>
    </source>
</evidence>
<feature type="chain" id="PRO_5003326737" evidence="2">
    <location>
        <begin position="21"/>
        <end position="189"/>
    </location>
</feature>
<keyword evidence="4" id="KW-1185">Reference proteome</keyword>
<keyword evidence="2" id="KW-0732">Signal</keyword>
<evidence type="ECO:0000256" key="2">
    <source>
        <dbReference type="SAM" id="SignalP"/>
    </source>
</evidence>
<dbReference type="Proteomes" id="UP000003544">
    <property type="component" value="Unassembled WGS sequence"/>
</dbReference>
<gene>
    <name evidence="3" type="ORF">MAMP_02401</name>
</gene>
<feature type="transmembrane region" description="Helical" evidence="1">
    <location>
        <begin position="140"/>
        <end position="160"/>
    </location>
</feature>
<protein>
    <submittedName>
        <fullName evidence="3">Hydrogenase/urease accessory protein</fullName>
    </submittedName>
</protein>
<sequence>MKKSLLIFMTLMGLPLSAMAHPGHDAVGFMSGVLHPLTGLDHLLVMLAIGFWAARAPTQNRFQIPALFISFLLVGLTMGAFMGQSNIVEMGIAVSVIAMGVVLLLSAKINVVWQIALTSVFGLMHGFVHGQELILANNGLQAIIGLVLTTSVLLLIGFVLGNQKDSVGRYLQSLLVSVLTVAGAFFLIA</sequence>
<dbReference type="EMBL" id="AFIG01000001">
    <property type="protein sequence ID" value="EGL55407.1"/>
    <property type="molecule type" value="Genomic_DNA"/>
</dbReference>
<feature type="transmembrane region" description="Helical" evidence="1">
    <location>
        <begin position="30"/>
        <end position="52"/>
    </location>
</feature>
<dbReference type="STRING" id="1026882.MAMP_02401"/>
<dbReference type="RefSeq" id="WP_007145293.1">
    <property type="nucleotide sequence ID" value="NZ_AFIG01000001.1"/>
</dbReference>
<dbReference type="PIRSF" id="PIRSF016919">
    <property type="entry name" value="HupE_UreJ"/>
    <property type="match status" value="1"/>
</dbReference>
<comment type="caution">
    <text evidence="3">The sequence shown here is derived from an EMBL/GenBank/DDBJ whole genome shotgun (WGS) entry which is preliminary data.</text>
</comment>